<dbReference type="SUPFAM" id="SSF63748">
    <property type="entry name" value="Tudor/PWWP/MBT"/>
    <property type="match status" value="2"/>
</dbReference>
<dbReference type="AlphaFoldDB" id="A0AAW0WK03"/>
<dbReference type="InterPro" id="IPR000571">
    <property type="entry name" value="Znf_CCCH"/>
</dbReference>
<dbReference type="PROSITE" id="PS50103">
    <property type="entry name" value="ZF_C3H1"/>
    <property type="match status" value="1"/>
</dbReference>
<proteinExistence type="predicted"/>
<evidence type="ECO:0000313" key="4">
    <source>
        <dbReference type="EMBL" id="KAK8727729.1"/>
    </source>
</evidence>
<name>A0AAW0WK03_CHEQU</name>
<dbReference type="GO" id="GO:0005737">
    <property type="term" value="C:cytoplasm"/>
    <property type="evidence" value="ECO:0007669"/>
    <property type="project" value="UniProtKB-ARBA"/>
</dbReference>
<reference evidence="4 5" key="1">
    <citation type="journal article" date="2024" name="BMC Genomics">
        <title>Genome assembly of redclaw crayfish (Cherax quadricarinatus) provides insights into its immune adaptation and hypoxia tolerance.</title>
        <authorList>
            <person name="Liu Z."/>
            <person name="Zheng J."/>
            <person name="Li H."/>
            <person name="Fang K."/>
            <person name="Wang S."/>
            <person name="He J."/>
            <person name="Zhou D."/>
            <person name="Weng S."/>
            <person name="Chi M."/>
            <person name="Gu Z."/>
            <person name="He J."/>
            <person name="Li F."/>
            <person name="Wang M."/>
        </authorList>
    </citation>
    <scope>NUCLEOTIDE SEQUENCE [LARGE SCALE GENOMIC DNA]</scope>
    <source>
        <strain evidence="4">ZL_2023a</strain>
    </source>
</reference>
<evidence type="ECO:0000256" key="1">
    <source>
        <dbReference type="PROSITE-ProRule" id="PRU00723"/>
    </source>
</evidence>
<evidence type="ECO:0000259" key="3">
    <source>
        <dbReference type="PROSITE" id="PS50304"/>
    </source>
</evidence>
<dbReference type="PANTHER" id="PTHR22948">
    <property type="entry name" value="TUDOR DOMAIN CONTAINING PROTEIN"/>
    <property type="match status" value="1"/>
</dbReference>
<dbReference type="PROSITE" id="PS50304">
    <property type="entry name" value="TUDOR"/>
    <property type="match status" value="1"/>
</dbReference>
<dbReference type="Proteomes" id="UP001445076">
    <property type="component" value="Unassembled WGS sequence"/>
</dbReference>
<keyword evidence="5" id="KW-1185">Reference proteome</keyword>
<gene>
    <name evidence="4" type="ORF">OTU49_009432</name>
</gene>
<dbReference type="Gene3D" id="2.30.30.140">
    <property type="match status" value="2"/>
</dbReference>
<sequence length="724" mass="82297">MAASERKQEECHLLHLVNMIQLTTRKTKLQFDELVAMISDAACNAKFLPHHKFQQKVPQVKSQFQKLLDIHKSIQLMLREYIKSCTFDLCDLESICKSDEGSLAKWQKFENRVETPGELNRTSQDLELKIRERDAETHCCQLVPFNNENSVIHSLPKESSVQTTANQVDDSHLTSSTFIESQNKSNEIVPLGALPCVILPSPQVPLNGAPEAAMISHVNSPNHFYLHLVNSETASLDWFCETMMEIYKDDDEQLNVLELPVASCWAARWTDGMWYRAFILANIFSEATESSQEKDPQVRVSFVDYGDEGIVSTKDIRVLHEDLTLLPSLAVPCCLAQVYPVDGWQGHLWSTESIKVFLELCGGYSSVLFASFQEYSLSGTYNILLTRPDGVVVNDEFIARGFAIPKFSPQVSDHDESQYRSQGLEEIKHDEEEIPDGWDPMSSVYFSPENSVLHNDECAETVILGRRNNDEARLCKFFCKGRKCPRGETCRLEHTRIRRDGITVEKEEVHQEYLELHPLVQENSLLAVIVTSVITPCHFYVHLPFGTQCLQEASFVDKSAMEMELLMSAMQKYYKKAHPQSQECLLAPGELKALCEQKNGKVHCSRVRVIGIKEDKYSSLVQVFSIDFGYTNWVPENQLHPLAVQFIHTPSQAVDCWLTGVESPRDGWHPSAGSYLTQLTEGRTLVAHVNHIDRDHQRLGVTLHNTDEGHDININEFILKKLKK</sequence>
<dbReference type="InterPro" id="IPR050621">
    <property type="entry name" value="Tudor_domain_containing"/>
</dbReference>
<feature type="domain" description="Tudor" evidence="3">
    <location>
        <begin position="257"/>
        <end position="326"/>
    </location>
</feature>
<keyword evidence="1" id="KW-0862">Zinc</keyword>
<protein>
    <recommendedName>
        <fullName evidence="6">C3H1-type domain-containing protein</fullName>
    </recommendedName>
</protein>
<keyword evidence="1" id="KW-0479">Metal-binding</keyword>
<dbReference type="InterPro" id="IPR002999">
    <property type="entry name" value="Tudor"/>
</dbReference>
<dbReference type="Gene3D" id="2.40.50.90">
    <property type="match status" value="2"/>
</dbReference>
<comment type="caution">
    <text evidence="4">The sequence shown here is derived from an EMBL/GenBank/DDBJ whole genome shotgun (WGS) entry which is preliminary data.</text>
</comment>
<dbReference type="Pfam" id="PF00567">
    <property type="entry name" value="TUDOR"/>
    <property type="match status" value="2"/>
</dbReference>
<dbReference type="EMBL" id="JARKIK010000074">
    <property type="protein sequence ID" value="KAK8727729.1"/>
    <property type="molecule type" value="Genomic_DNA"/>
</dbReference>
<dbReference type="PANTHER" id="PTHR22948:SF29">
    <property type="entry name" value="FI02030P-RELATED"/>
    <property type="match status" value="1"/>
</dbReference>
<evidence type="ECO:0008006" key="6">
    <source>
        <dbReference type="Google" id="ProtNLM"/>
    </source>
</evidence>
<feature type="zinc finger region" description="C3H1-type" evidence="1">
    <location>
        <begin position="469"/>
        <end position="497"/>
    </location>
</feature>
<dbReference type="InterPro" id="IPR035437">
    <property type="entry name" value="SNase_OB-fold_sf"/>
</dbReference>
<keyword evidence="1" id="KW-0863">Zinc-finger</keyword>
<evidence type="ECO:0000259" key="2">
    <source>
        <dbReference type="PROSITE" id="PS50103"/>
    </source>
</evidence>
<accession>A0AAW0WK03</accession>
<feature type="domain" description="C3H1-type" evidence="2">
    <location>
        <begin position="469"/>
        <end position="497"/>
    </location>
</feature>
<evidence type="ECO:0000313" key="5">
    <source>
        <dbReference type="Proteomes" id="UP001445076"/>
    </source>
</evidence>
<dbReference type="GO" id="GO:0008270">
    <property type="term" value="F:zinc ion binding"/>
    <property type="evidence" value="ECO:0007669"/>
    <property type="project" value="UniProtKB-KW"/>
</dbReference>
<organism evidence="4 5">
    <name type="scientific">Cherax quadricarinatus</name>
    <name type="common">Australian red claw crayfish</name>
    <dbReference type="NCBI Taxonomy" id="27406"/>
    <lineage>
        <taxon>Eukaryota</taxon>
        <taxon>Metazoa</taxon>
        <taxon>Ecdysozoa</taxon>
        <taxon>Arthropoda</taxon>
        <taxon>Crustacea</taxon>
        <taxon>Multicrustacea</taxon>
        <taxon>Malacostraca</taxon>
        <taxon>Eumalacostraca</taxon>
        <taxon>Eucarida</taxon>
        <taxon>Decapoda</taxon>
        <taxon>Pleocyemata</taxon>
        <taxon>Astacidea</taxon>
        <taxon>Parastacoidea</taxon>
        <taxon>Parastacidae</taxon>
        <taxon>Cherax</taxon>
    </lineage>
</organism>